<dbReference type="InParanoid" id="A0A061FAY8"/>
<dbReference type="Pfam" id="PF03140">
    <property type="entry name" value="DUF247"/>
    <property type="match status" value="1"/>
</dbReference>
<accession>A0A061FAY8</accession>
<dbReference type="Proteomes" id="UP000026915">
    <property type="component" value="Chromosome 7"/>
</dbReference>
<evidence type="ECO:0000313" key="1">
    <source>
        <dbReference type="EMBL" id="EOY13902.1"/>
    </source>
</evidence>
<dbReference type="PANTHER" id="PTHR31170">
    <property type="entry name" value="BNAC04G53230D PROTEIN"/>
    <property type="match status" value="1"/>
</dbReference>
<dbReference type="Gramene" id="EOY13902">
    <property type="protein sequence ID" value="EOY13902"/>
    <property type="gene ID" value="TCM_032650"/>
</dbReference>
<gene>
    <name evidence="1" type="ORF">TCM_032650</name>
</gene>
<sequence length="135" mass="15472">MEKANAGEEGGQEKWKLICCAREKENVRKGLAEWQSLRCATKLEEAGIQFMINSIKKRDVMSLFDISFTDATMKIPTFVVEDCNTKRLFRNLIAYELYEEGSTYVIDYVTLMDSLINSAKDVQSLRFHGIMENIG</sequence>
<dbReference type="PANTHER" id="PTHR31170:SF25">
    <property type="entry name" value="BNAA09G04570D PROTEIN"/>
    <property type="match status" value="1"/>
</dbReference>
<proteinExistence type="predicted"/>
<organism evidence="1 2">
    <name type="scientific">Theobroma cacao</name>
    <name type="common">Cacao</name>
    <name type="synonym">Cocoa</name>
    <dbReference type="NCBI Taxonomy" id="3641"/>
    <lineage>
        <taxon>Eukaryota</taxon>
        <taxon>Viridiplantae</taxon>
        <taxon>Streptophyta</taxon>
        <taxon>Embryophyta</taxon>
        <taxon>Tracheophyta</taxon>
        <taxon>Spermatophyta</taxon>
        <taxon>Magnoliopsida</taxon>
        <taxon>eudicotyledons</taxon>
        <taxon>Gunneridae</taxon>
        <taxon>Pentapetalae</taxon>
        <taxon>rosids</taxon>
        <taxon>malvids</taxon>
        <taxon>Malvales</taxon>
        <taxon>Malvaceae</taxon>
        <taxon>Byttnerioideae</taxon>
        <taxon>Theobroma</taxon>
    </lineage>
</organism>
<protein>
    <submittedName>
        <fullName evidence="1">Uncharacterized protein</fullName>
    </submittedName>
</protein>
<dbReference type="HOGENOM" id="CLU_1889537_0_0_1"/>
<dbReference type="AlphaFoldDB" id="A0A061FAY8"/>
<reference evidence="1 2" key="1">
    <citation type="journal article" date="2013" name="Genome Biol.">
        <title>The genome sequence of the most widely cultivated cacao type and its use to identify candidate genes regulating pod color.</title>
        <authorList>
            <person name="Motamayor J.C."/>
            <person name="Mockaitis K."/>
            <person name="Schmutz J."/>
            <person name="Haiminen N."/>
            <person name="Iii D.L."/>
            <person name="Cornejo O."/>
            <person name="Findley S.D."/>
            <person name="Zheng P."/>
            <person name="Utro F."/>
            <person name="Royaert S."/>
            <person name="Saski C."/>
            <person name="Jenkins J."/>
            <person name="Podicheti R."/>
            <person name="Zhao M."/>
            <person name="Scheffler B.E."/>
            <person name="Stack J.C."/>
            <person name="Feltus F.A."/>
            <person name="Mustiga G.M."/>
            <person name="Amores F."/>
            <person name="Phillips W."/>
            <person name="Marelli J.P."/>
            <person name="May G.D."/>
            <person name="Shapiro H."/>
            <person name="Ma J."/>
            <person name="Bustamante C.D."/>
            <person name="Schnell R.J."/>
            <person name="Main D."/>
            <person name="Gilbert D."/>
            <person name="Parida L."/>
            <person name="Kuhn D.N."/>
        </authorList>
    </citation>
    <scope>NUCLEOTIDE SEQUENCE [LARGE SCALE GENOMIC DNA]</scope>
    <source>
        <strain evidence="2">cv. Matina 1-6</strain>
    </source>
</reference>
<keyword evidence="2" id="KW-1185">Reference proteome</keyword>
<name>A0A061FAY8_THECC</name>
<dbReference type="InterPro" id="IPR004158">
    <property type="entry name" value="DUF247_pln"/>
</dbReference>
<dbReference type="STRING" id="3641.A0A061FAY8"/>
<evidence type="ECO:0000313" key="2">
    <source>
        <dbReference type="Proteomes" id="UP000026915"/>
    </source>
</evidence>
<dbReference type="EMBL" id="CM001885">
    <property type="protein sequence ID" value="EOY13902.1"/>
    <property type="molecule type" value="Genomic_DNA"/>
</dbReference>